<feature type="transmembrane region" description="Helical" evidence="1">
    <location>
        <begin position="12"/>
        <end position="45"/>
    </location>
</feature>
<organism evidence="2 3">
    <name type="scientific">Ruminococcus albus (strain ATCC 27210 / DSM 20455 / JCM 14654 / NCDO 2250 / 7)</name>
    <dbReference type="NCBI Taxonomy" id="697329"/>
    <lineage>
        <taxon>Bacteria</taxon>
        <taxon>Bacillati</taxon>
        <taxon>Bacillota</taxon>
        <taxon>Clostridia</taxon>
        <taxon>Eubacteriales</taxon>
        <taxon>Oscillospiraceae</taxon>
        <taxon>Ruminococcus</taxon>
    </lineage>
</organism>
<evidence type="ECO:0000313" key="3">
    <source>
        <dbReference type="Proteomes" id="UP000006919"/>
    </source>
</evidence>
<dbReference type="STRING" id="697329.Rumal_2763"/>
<reference evidence="2 3" key="1">
    <citation type="journal article" date="2011" name="J. Bacteriol.">
        <title>Complete genome of the cellulolytic ruminal bacterium Ruminococcus albus 7.</title>
        <authorList>
            <person name="Suen G."/>
            <person name="Stevenson D.M."/>
            <person name="Bruce D.C."/>
            <person name="Chertkov O."/>
            <person name="Copeland A."/>
            <person name="Cheng J.F."/>
            <person name="Detter C."/>
            <person name="Detter J.C."/>
            <person name="Goodwin L.A."/>
            <person name="Han C.S."/>
            <person name="Hauser L.J."/>
            <person name="Ivanova N.N."/>
            <person name="Kyrpides N.C."/>
            <person name="Land M.L."/>
            <person name="Lapidus A."/>
            <person name="Lucas S."/>
            <person name="Ovchinnikova G."/>
            <person name="Pitluck S."/>
            <person name="Tapia R."/>
            <person name="Woyke T."/>
            <person name="Boyum J."/>
            <person name="Mead D."/>
            <person name="Weimer P.J."/>
        </authorList>
    </citation>
    <scope>NUCLEOTIDE SEQUENCE [LARGE SCALE GENOMIC DNA]</scope>
    <source>
        <strain evidence="3">ATCC 27210 / DSM 20455 / JCM 14654 / NCDO 2250 / 7</strain>
    </source>
</reference>
<sequence precursor="true">MIFIITVIVAIIAVFFGLFATLGIAVAVICGLFMGISVTIIKLFILPRFEARERLRLANDNVRLSPEKLEVRYDSYKNGYVIDCFYTSPETGRKFVFSTQPFATDPTPYLFDAKLTIVANRVDYSNYIVDTNGLDNIIR</sequence>
<name>E6UHU5_RUMA7</name>
<keyword evidence="1" id="KW-0472">Membrane</keyword>
<dbReference type="OrthoDB" id="1822602at2"/>
<keyword evidence="1" id="KW-1133">Transmembrane helix</keyword>
<dbReference type="EMBL" id="CP002403">
    <property type="protein sequence ID" value="ADU23232.1"/>
    <property type="molecule type" value="Genomic_DNA"/>
</dbReference>
<evidence type="ECO:0000313" key="2">
    <source>
        <dbReference type="EMBL" id="ADU23232.1"/>
    </source>
</evidence>
<dbReference type="AlphaFoldDB" id="E6UHU5"/>
<dbReference type="Proteomes" id="UP000006919">
    <property type="component" value="Chromosome"/>
</dbReference>
<protein>
    <submittedName>
        <fullName evidence="2">Uncharacterized protein</fullName>
    </submittedName>
</protein>
<keyword evidence="1" id="KW-0812">Transmembrane</keyword>
<dbReference type="KEGG" id="ral:Rumal_2763"/>
<evidence type="ECO:0000256" key="1">
    <source>
        <dbReference type="SAM" id="Phobius"/>
    </source>
</evidence>
<dbReference type="HOGENOM" id="CLU_1843647_0_0_9"/>
<proteinExistence type="predicted"/>
<dbReference type="RefSeq" id="WP_013499347.1">
    <property type="nucleotide sequence ID" value="NC_014833.1"/>
</dbReference>
<accession>E6UHU5</accession>
<gene>
    <name evidence="2" type="ordered locus">Rumal_2763</name>
</gene>